<feature type="compositionally biased region" description="Pro residues" evidence="1">
    <location>
        <begin position="52"/>
        <end position="61"/>
    </location>
</feature>
<feature type="compositionally biased region" description="Gly residues" evidence="1">
    <location>
        <begin position="1"/>
        <end position="10"/>
    </location>
</feature>
<organism evidence="4 5">
    <name type="scientific">Candidatus Gemmiger avicola</name>
    <dbReference type="NCBI Taxonomy" id="2838605"/>
    <lineage>
        <taxon>Bacteria</taxon>
        <taxon>Bacillati</taxon>
        <taxon>Bacillota</taxon>
        <taxon>Clostridia</taxon>
        <taxon>Eubacteriales</taxon>
        <taxon>Gemmiger</taxon>
    </lineage>
</organism>
<dbReference type="SUPFAM" id="SSF52266">
    <property type="entry name" value="SGNH hydrolase"/>
    <property type="match status" value="1"/>
</dbReference>
<evidence type="ECO:0000313" key="5">
    <source>
        <dbReference type="Proteomes" id="UP000886803"/>
    </source>
</evidence>
<evidence type="ECO:0000256" key="1">
    <source>
        <dbReference type="SAM" id="MobiDB-lite"/>
    </source>
</evidence>
<dbReference type="Gene3D" id="3.40.50.1110">
    <property type="entry name" value="SGNH hydrolase"/>
    <property type="match status" value="1"/>
</dbReference>
<dbReference type="AlphaFoldDB" id="A0A9D2M4T0"/>
<keyword evidence="2" id="KW-1133">Transmembrane helix</keyword>
<protein>
    <submittedName>
        <fullName evidence="4">Lipase</fullName>
    </submittedName>
</protein>
<accession>A0A9D2M4T0</accession>
<dbReference type="Pfam" id="PF13472">
    <property type="entry name" value="Lipase_GDSL_2"/>
    <property type="match status" value="1"/>
</dbReference>
<dbReference type="InterPro" id="IPR013830">
    <property type="entry name" value="SGNH_hydro"/>
</dbReference>
<sequence>MPNKEGGYGGYRQSPQRGARKVRAPGAEGGVRRGVTPPPVDPPRRSRQTPHTPHPSHPPYAEPRRTGSRPAEAPDHLEEGWLSPQELAGRSPRSAPPPHAPDPRRARQRSARRRARRRFVLLCTAAGILVVSAVITLLLPSSVTTPPSAQATGESAALATRLVAPLPYAGGSSGEAQAVDWGTVGPQRQDDARTYTALPASDALVPECGRVTTEWFADAAFLGDSLTVGYLDYDINLGGAQVLAYEGVSPNTFVNRTVVTNADGEEEVPFDRLAEMQPAKLYVMVGTNALVVGTNDEGFLAYYGQMLDELKAILPNTQLYIQSVLPARPEALESAPGLSADHLATINAAIRELCNEKGCLYLDVASALADDAGALQSDYAQPDGIHLTVAGYNAWVSYLCTHVPYDRDNPYQAGSTYYLDDSVKSLLQDLP</sequence>
<comment type="caution">
    <text evidence="4">The sequence shown here is derived from an EMBL/GenBank/DDBJ whole genome shotgun (WGS) entry which is preliminary data.</text>
</comment>
<reference evidence="4" key="1">
    <citation type="journal article" date="2021" name="PeerJ">
        <title>Extensive microbial diversity within the chicken gut microbiome revealed by metagenomics and culture.</title>
        <authorList>
            <person name="Gilroy R."/>
            <person name="Ravi A."/>
            <person name="Getino M."/>
            <person name="Pursley I."/>
            <person name="Horton D.L."/>
            <person name="Alikhan N.F."/>
            <person name="Baker D."/>
            <person name="Gharbi K."/>
            <person name="Hall N."/>
            <person name="Watson M."/>
            <person name="Adriaenssens E.M."/>
            <person name="Foster-Nyarko E."/>
            <person name="Jarju S."/>
            <person name="Secka A."/>
            <person name="Antonio M."/>
            <person name="Oren A."/>
            <person name="Chaudhuri R.R."/>
            <person name="La Ragione R."/>
            <person name="Hildebrand F."/>
            <person name="Pallen M.J."/>
        </authorList>
    </citation>
    <scope>NUCLEOTIDE SEQUENCE</scope>
    <source>
        <strain evidence="4">ChiBcec8-13705</strain>
    </source>
</reference>
<keyword evidence="2" id="KW-0812">Transmembrane</keyword>
<feature type="domain" description="SGNH hydrolase-type esterase" evidence="3">
    <location>
        <begin position="221"/>
        <end position="393"/>
    </location>
</feature>
<feature type="region of interest" description="Disordered" evidence="1">
    <location>
        <begin position="1"/>
        <end position="112"/>
    </location>
</feature>
<dbReference type="Proteomes" id="UP000886803">
    <property type="component" value="Unassembled WGS sequence"/>
</dbReference>
<dbReference type="InterPro" id="IPR036514">
    <property type="entry name" value="SGNH_hydro_sf"/>
</dbReference>
<evidence type="ECO:0000259" key="3">
    <source>
        <dbReference type="Pfam" id="PF13472"/>
    </source>
</evidence>
<feature type="transmembrane region" description="Helical" evidence="2">
    <location>
        <begin position="119"/>
        <end position="139"/>
    </location>
</feature>
<evidence type="ECO:0000256" key="2">
    <source>
        <dbReference type="SAM" id="Phobius"/>
    </source>
</evidence>
<dbReference type="EMBL" id="DWYG01000035">
    <property type="protein sequence ID" value="HJB41456.1"/>
    <property type="molecule type" value="Genomic_DNA"/>
</dbReference>
<keyword evidence="2" id="KW-0472">Membrane</keyword>
<gene>
    <name evidence="4" type="ORF">H9945_03070</name>
</gene>
<evidence type="ECO:0000313" key="4">
    <source>
        <dbReference type="EMBL" id="HJB41456.1"/>
    </source>
</evidence>
<proteinExistence type="predicted"/>
<reference evidence="4" key="2">
    <citation type="submission" date="2021-04" db="EMBL/GenBank/DDBJ databases">
        <authorList>
            <person name="Gilroy R."/>
        </authorList>
    </citation>
    <scope>NUCLEOTIDE SEQUENCE</scope>
    <source>
        <strain evidence="4">ChiBcec8-13705</strain>
    </source>
</reference>
<name>A0A9D2M4T0_9FIRM</name>